<dbReference type="PANTHER" id="PTHR43798">
    <property type="entry name" value="MONOACYLGLYCEROL LIPASE"/>
    <property type="match status" value="1"/>
</dbReference>
<dbReference type="KEGG" id="ngr:NAEGRDRAFT_52532"/>
<dbReference type="EMBL" id="GG738901">
    <property type="protein sequence ID" value="EFC39273.1"/>
    <property type="molecule type" value="Genomic_DNA"/>
</dbReference>
<dbReference type="GeneID" id="8853465"/>
<dbReference type="VEuPathDB" id="AmoebaDB:NAEGRDRAFT_52532"/>
<dbReference type="OMA" id="FMEVEEP"/>
<dbReference type="InterPro" id="IPR050266">
    <property type="entry name" value="AB_hydrolase_sf"/>
</dbReference>
<proteinExistence type="predicted"/>
<reference evidence="1 2" key="1">
    <citation type="journal article" date="2010" name="Cell">
        <title>The genome of Naegleria gruberi illuminates early eukaryotic versatility.</title>
        <authorList>
            <person name="Fritz-Laylin L.K."/>
            <person name="Prochnik S.E."/>
            <person name="Ginger M.L."/>
            <person name="Dacks J.B."/>
            <person name="Carpenter M.L."/>
            <person name="Field M.C."/>
            <person name="Kuo A."/>
            <person name="Paredez A."/>
            <person name="Chapman J."/>
            <person name="Pham J."/>
            <person name="Shu S."/>
            <person name="Neupane R."/>
            <person name="Cipriano M."/>
            <person name="Mancuso J."/>
            <person name="Tu H."/>
            <person name="Salamov A."/>
            <person name="Lindquist E."/>
            <person name="Shapiro H."/>
            <person name="Lucas S."/>
            <person name="Grigoriev I.V."/>
            <person name="Cande W.Z."/>
            <person name="Fulton C."/>
            <person name="Rokhsar D.S."/>
            <person name="Dawson S.C."/>
        </authorList>
    </citation>
    <scope>NUCLEOTIDE SEQUENCE [LARGE SCALE GENOMIC DNA]</scope>
    <source>
        <strain evidence="1 2">NEG-M</strain>
    </source>
</reference>
<name>D2VV97_NAEGR</name>
<sequence length="340" mass="39044">MRFYFPVEEKFSPLINAFDITNVTHMLNIYELESLKERNSSSPPLLNFLIERNGEMMIDLMNHLFGSNSKFNIISVSGGGPFGMHIAKKYPSRVKSLQLIAPVTRNLMIGRGESPKKISNLVNLMNEKQETNEEIIVSKIGDQSDDSNLKSKFLGMDVEEPKPFNASIGFGAFAMDPSVMFRSQKPILKLMSYMVVRLVKFFPDLILKFSVVNTEPEMLDMKCLEKTKITFEKYQLREGLEYNIATIHNKNIGYITDLLLFLQFSKSKKDYLQSIKTPTLIQASIFDKTVDYEDQIIYAFQHLPNSKLVTYGDCGQLFFANRIDKVCQHINDFIQKHTPQ</sequence>
<evidence type="ECO:0000313" key="2">
    <source>
        <dbReference type="Proteomes" id="UP000006671"/>
    </source>
</evidence>
<evidence type="ECO:0000313" key="1">
    <source>
        <dbReference type="EMBL" id="EFC39273.1"/>
    </source>
</evidence>
<dbReference type="SUPFAM" id="SSF53474">
    <property type="entry name" value="alpha/beta-Hydrolases"/>
    <property type="match status" value="1"/>
</dbReference>
<accession>D2VV97</accession>
<dbReference type="OrthoDB" id="10316380at2759"/>
<dbReference type="Proteomes" id="UP000006671">
    <property type="component" value="Unassembled WGS sequence"/>
</dbReference>
<dbReference type="AlphaFoldDB" id="D2VV97"/>
<dbReference type="Gene3D" id="3.40.50.1820">
    <property type="entry name" value="alpha/beta hydrolase"/>
    <property type="match status" value="2"/>
</dbReference>
<keyword evidence="2" id="KW-1185">Reference proteome</keyword>
<dbReference type="RefSeq" id="XP_002672017.1">
    <property type="nucleotide sequence ID" value="XM_002671971.1"/>
</dbReference>
<organism evidence="2">
    <name type="scientific">Naegleria gruberi</name>
    <name type="common">Amoeba</name>
    <dbReference type="NCBI Taxonomy" id="5762"/>
    <lineage>
        <taxon>Eukaryota</taxon>
        <taxon>Discoba</taxon>
        <taxon>Heterolobosea</taxon>
        <taxon>Tetramitia</taxon>
        <taxon>Eutetramitia</taxon>
        <taxon>Vahlkampfiidae</taxon>
        <taxon>Naegleria</taxon>
    </lineage>
</organism>
<dbReference type="InterPro" id="IPR029058">
    <property type="entry name" value="AB_hydrolase_fold"/>
</dbReference>
<gene>
    <name evidence="1" type="ORF">NAEGRDRAFT_52532</name>
</gene>
<dbReference type="InParanoid" id="D2VV97"/>
<protein>
    <submittedName>
        <fullName evidence="1">Predicted protein</fullName>
    </submittedName>
</protein>